<dbReference type="OrthoDB" id="696148at2759"/>
<dbReference type="EMBL" id="JADCNM010000002">
    <property type="protein sequence ID" value="KAG0493926.1"/>
    <property type="molecule type" value="Genomic_DNA"/>
</dbReference>
<dbReference type="AlphaFoldDB" id="A0A835RKR0"/>
<sequence>MMGTSTPLPHAWEKDYNRSEMRRMIACAMAAMRHSAKQKASRIPGDASLEDLNEGVKPGAQQCLWFLYESSDYDTMQYKEDMKRFRENSIGKPGTRGSGYSVLPTGELGLNQSASVAKVEML</sequence>
<evidence type="ECO:0000313" key="1">
    <source>
        <dbReference type="EMBL" id="KAG0493926.1"/>
    </source>
</evidence>
<accession>A0A835RKR0</accession>
<reference evidence="1 2" key="1">
    <citation type="journal article" date="2020" name="Nat. Food">
        <title>A phased Vanilla planifolia genome enables genetic improvement of flavour and production.</title>
        <authorList>
            <person name="Hasing T."/>
            <person name="Tang H."/>
            <person name="Brym M."/>
            <person name="Khazi F."/>
            <person name="Huang T."/>
            <person name="Chambers A.H."/>
        </authorList>
    </citation>
    <scope>NUCLEOTIDE SEQUENCE [LARGE SCALE GENOMIC DNA]</scope>
    <source>
        <tissue evidence="1">Leaf</tissue>
    </source>
</reference>
<proteinExistence type="predicted"/>
<evidence type="ECO:0000313" key="2">
    <source>
        <dbReference type="Proteomes" id="UP000639772"/>
    </source>
</evidence>
<organism evidence="1 2">
    <name type="scientific">Vanilla planifolia</name>
    <name type="common">Vanilla</name>
    <dbReference type="NCBI Taxonomy" id="51239"/>
    <lineage>
        <taxon>Eukaryota</taxon>
        <taxon>Viridiplantae</taxon>
        <taxon>Streptophyta</taxon>
        <taxon>Embryophyta</taxon>
        <taxon>Tracheophyta</taxon>
        <taxon>Spermatophyta</taxon>
        <taxon>Magnoliopsida</taxon>
        <taxon>Liliopsida</taxon>
        <taxon>Asparagales</taxon>
        <taxon>Orchidaceae</taxon>
        <taxon>Vanilloideae</taxon>
        <taxon>Vanilleae</taxon>
        <taxon>Vanilla</taxon>
    </lineage>
</organism>
<protein>
    <submittedName>
        <fullName evidence="1">Uncharacterized protein</fullName>
    </submittedName>
</protein>
<comment type="caution">
    <text evidence="1">The sequence shown here is derived from an EMBL/GenBank/DDBJ whole genome shotgun (WGS) entry which is preliminary data.</text>
</comment>
<gene>
    <name evidence="1" type="ORF">HPP92_004920</name>
</gene>
<name>A0A835RKR0_VANPL</name>
<dbReference type="Proteomes" id="UP000639772">
    <property type="component" value="Unassembled WGS sequence"/>
</dbReference>